<accession>A0A150WEM3</accession>
<dbReference type="InterPro" id="IPR045569">
    <property type="entry name" value="Metalloprtase-TldD/E_C"/>
</dbReference>
<evidence type="ECO:0000256" key="2">
    <source>
        <dbReference type="ARBA" id="ARBA00022670"/>
    </source>
</evidence>
<evidence type="ECO:0000256" key="1">
    <source>
        <dbReference type="ARBA" id="ARBA00005836"/>
    </source>
</evidence>
<dbReference type="Gene3D" id="3.30.2290.10">
    <property type="entry name" value="PmbA/TldD superfamily"/>
    <property type="match status" value="1"/>
</dbReference>
<dbReference type="EMBL" id="LUKE01000006">
    <property type="protein sequence ID" value="KYG61456.1"/>
    <property type="molecule type" value="Genomic_DNA"/>
</dbReference>
<dbReference type="Pfam" id="PF19289">
    <property type="entry name" value="PmbA_TldD_3rd"/>
    <property type="match status" value="1"/>
</dbReference>
<proteinExistence type="inferred from homology"/>
<dbReference type="GO" id="GO:0008237">
    <property type="term" value="F:metallopeptidase activity"/>
    <property type="evidence" value="ECO:0007669"/>
    <property type="project" value="UniProtKB-KW"/>
</dbReference>
<dbReference type="InterPro" id="IPR025502">
    <property type="entry name" value="TldD"/>
</dbReference>
<sequence>MIVQPHILTKALDAALSTGADFADIFLEDTYSSQLTVLNAKPEQAIVGQLYGAGIRLFFGHEIVYVTTNDLSEAGLVKAALNAAQSRGQGNPKKTMPLMQVPFDSIHTFGEKPWEMDRARKFRWLNSLDTVSRARSSHVTQVESGLNEKFQRVQIANSKGVMAYDERAYTRLRSEVYVEKDGMKESFYDDEGHMGTSEIYDQVNINKIAEENVDKALMLMTAQYAPAQEMPVVIDNAFGGVIFHEACGHGLETTSVAKDASVFCGKMGQKIAHESVTAIDDGTIANGWGSLSMDDEGNKTKKTTLIENGVLKSYIVDEMGSRQTGYEITGSGRRQSYKYAPASRMRNTYIAAGKDKFEDMIRDVDYGLYAKKMGGGSVNPGTGDYNFKVVEGYIIRNGRIEEPVKGACLIGRGIDTLGKITKVSDDLKLARGMCGSVSGSIPAAVGQPQILVSSLMVGGRAK</sequence>
<protein>
    <submittedName>
        <fullName evidence="8">Zn-dependent protease</fullName>
    </submittedName>
</protein>
<feature type="domain" description="Metalloprotease TldD/E N-terminal" evidence="5">
    <location>
        <begin position="23"/>
        <end position="85"/>
    </location>
</feature>
<keyword evidence="4" id="KW-0482">Metalloprotease</keyword>
<reference evidence="8 9" key="1">
    <citation type="submission" date="2016-03" db="EMBL/GenBank/DDBJ databases">
        <authorList>
            <person name="Ploux O."/>
        </authorList>
    </citation>
    <scope>NUCLEOTIDE SEQUENCE [LARGE SCALE GENOMIC DNA]</scope>
    <source>
        <strain evidence="8 9">R0</strain>
    </source>
</reference>
<keyword evidence="3" id="KW-0378">Hydrolase</keyword>
<dbReference type="InterPro" id="IPR045570">
    <property type="entry name" value="Metalloprtase-TldD/E_cen_dom"/>
</dbReference>
<dbReference type="PANTHER" id="PTHR30624">
    <property type="entry name" value="UNCHARACTERIZED PROTEIN TLDD AND PMBA"/>
    <property type="match status" value="1"/>
</dbReference>
<organism evidence="8 9">
    <name type="scientific">Bdellovibrio bacteriovorus</name>
    <dbReference type="NCBI Taxonomy" id="959"/>
    <lineage>
        <taxon>Bacteria</taxon>
        <taxon>Pseudomonadati</taxon>
        <taxon>Bdellovibrionota</taxon>
        <taxon>Bdellovibrionia</taxon>
        <taxon>Bdellovibrionales</taxon>
        <taxon>Pseudobdellovibrionaceae</taxon>
        <taxon>Bdellovibrio</taxon>
    </lineage>
</organism>
<dbReference type="GO" id="GO:0006508">
    <property type="term" value="P:proteolysis"/>
    <property type="evidence" value="ECO:0007669"/>
    <property type="project" value="UniProtKB-KW"/>
</dbReference>
<evidence type="ECO:0000313" key="9">
    <source>
        <dbReference type="Proteomes" id="UP000075320"/>
    </source>
</evidence>
<evidence type="ECO:0000259" key="7">
    <source>
        <dbReference type="Pfam" id="PF19290"/>
    </source>
</evidence>
<dbReference type="GO" id="GO:0005829">
    <property type="term" value="C:cytosol"/>
    <property type="evidence" value="ECO:0007669"/>
    <property type="project" value="TreeGrafter"/>
</dbReference>
<dbReference type="InterPro" id="IPR036059">
    <property type="entry name" value="TldD/PmbA_sf"/>
</dbReference>
<evidence type="ECO:0000259" key="6">
    <source>
        <dbReference type="Pfam" id="PF19289"/>
    </source>
</evidence>
<feature type="domain" description="Metalloprotease TldD/E C-terminal" evidence="6">
    <location>
        <begin position="228"/>
        <end position="459"/>
    </location>
</feature>
<dbReference type="AlphaFoldDB" id="A0A150WEM3"/>
<evidence type="ECO:0000313" key="8">
    <source>
        <dbReference type="EMBL" id="KYG61456.1"/>
    </source>
</evidence>
<feature type="domain" description="Metalloprotease TldD/E central" evidence="7">
    <location>
        <begin position="112"/>
        <end position="219"/>
    </location>
</feature>
<dbReference type="Pfam" id="PF01523">
    <property type="entry name" value="PmbA_TldD_1st"/>
    <property type="match status" value="1"/>
</dbReference>
<dbReference type="InterPro" id="IPR051463">
    <property type="entry name" value="Peptidase_U62_metallo"/>
</dbReference>
<evidence type="ECO:0000259" key="5">
    <source>
        <dbReference type="Pfam" id="PF01523"/>
    </source>
</evidence>
<keyword evidence="2 8" id="KW-0645">Protease</keyword>
<evidence type="ECO:0000256" key="3">
    <source>
        <dbReference type="ARBA" id="ARBA00022801"/>
    </source>
</evidence>
<dbReference type="PIRSF" id="PIRSF004919">
    <property type="entry name" value="TldD"/>
    <property type="match status" value="1"/>
</dbReference>
<dbReference type="Pfam" id="PF19290">
    <property type="entry name" value="PmbA_TldD_2nd"/>
    <property type="match status" value="1"/>
</dbReference>
<evidence type="ECO:0000256" key="4">
    <source>
        <dbReference type="ARBA" id="ARBA00023049"/>
    </source>
</evidence>
<dbReference type="InterPro" id="IPR002510">
    <property type="entry name" value="Metalloprtase-TldD/E_N"/>
</dbReference>
<dbReference type="Proteomes" id="UP000075320">
    <property type="component" value="Unassembled WGS sequence"/>
</dbReference>
<gene>
    <name evidence="8" type="ORF">AZI86_17235</name>
</gene>
<comment type="similarity">
    <text evidence="1">Belongs to the peptidase U62 family.</text>
</comment>
<dbReference type="OrthoDB" id="5287859at2"/>
<dbReference type="RefSeq" id="WP_061836538.1">
    <property type="nucleotide sequence ID" value="NZ_LUKE01000006.1"/>
</dbReference>
<keyword evidence="9" id="KW-1185">Reference proteome</keyword>
<comment type="caution">
    <text evidence="8">The sequence shown here is derived from an EMBL/GenBank/DDBJ whole genome shotgun (WGS) entry which is preliminary data.</text>
</comment>
<dbReference type="PANTHER" id="PTHR30624:SF4">
    <property type="entry name" value="METALLOPROTEASE TLDD"/>
    <property type="match status" value="1"/>
</dbReference>
<dbReference type="SUPFAM" id="SSF111283">
    <property type="entry name" value="Putative modulator of DNA gyrase, PmbA/TldD"/>
    <property type="match status" value="1"/>
</dbReference>
<name>A0A150WEM3_BDEBC</name>
<dbReference type="InterPro" id="IPR035068">
    <property type="entry name" value="TldD/PmbA_N"/>
</dbReference>